<evidence type="ECO:0000313" key="3">
    <source>
        <dbReference type="Proteomes" id="UP000502699"/>
    </source>
</evidence>
<organism evidence="2 3">
    <name type="scientific">Caldichromatium japonicum</name>
    <dbReference type="NCBI Taxonomy" id="2699430"/>
    <lineage>
        <taxon>Bacteria</taxon>
        <taxon>Pseudomonadati</taxon>
        <taxon>Pseudomonadota</taxon>
        <taxon>Gammaproteobacteria</taxon>
        <taxon>Chromatiales</taxon>
        <taxon>Chromatiaceae</taxon>
        <taxon>Caldichromatium</taxon>
    </lineage>
</organism>
<dbReference type="EMBL" id="CP048029">
    <property type="protein sequence ID" value="QIK39247.1"/>
    <property type="molecule type" value="Genomic_DNA"/>
</dbReference>
<keyword evidence="1" id="KW-0472">Membrane</keyword>
<feature type="transmembrane region" description="Helical" evidence="1">
    <location>
        <begin position="20"/>
        <end position="38"/>
    </location>
</feature>
<protein>
    <submittedName>
        <fullName evidence="2">Carotenoid 1,2-hydratase</fullName>
    </submittedName>
</protein>
<dbReference type="SUPFAM" id="SSF159245">
    <property type="entry name" value="AttH-like"/>
    <property type="match status" value="1"/>
</dbReference>
<dbReference type="CDD" id="cd21471">
    <property type="entry name" value="CrtC-like"/>
    <property type="match status" value="1"/>
</dbReference>
<keyword evidence="1" id="KW-0812">Transmembrane</keyword>
<evidence type="ECO:0000256" key="1">
    <source>
        <dbReference type="SAM" id="Phobius"/>
    </source>
</evidence>
<keyword evidence="1" id="KW-1133">Transmembrane helix</keyword>
<sequence length="303" mass="34451">MAPNGYLWWYVDALSDDGDYGLTIIALLGSVFSPYYAWSRGRGQADPLDHCALNVALYGRRARRWAMTERGRSALTRDPTHLVIGPSQLRWEGDTLVIKIDERAAPIPSRLKGQVRVYPHGVNARDFTLDPAGRHLWRPLAPLARVEVAFSHPGIHWQGSGYLDSNRGAEPLERAFQGWDWSRAGLHQEAMILYDTRARAGEGAQLALRFTAQGEIDEMQLPPRAPLPKTPVWRIARRTHCDPGERPRVLETLEDTPFYARSVVRTRLLGRDAQMVHESLCLDRFSQPWVKSLLPFRMPRSTR</sequence>
<dbReference type="Proteomes" id="UP000502699">
    <property type="component" value="Chromosome"/>
</dbReference>
<keyword evidence="3" id="KW-1185">Reference proteome</keyword>
<evidence type="ECO:0000313" key="2">
    <source>
        <dbReference type="EMBL" id="QIK39247.1"/>
    </source>
</evidence>
<accession>A0A6G7VHH9</accession>
<gene>
    <name evidence="2" type="ORF">GWK36_12665</name>
</gene>
<dbReference type="AlphaFoldDB" id="A0A6G7VHH9"/>
<proteinExistence type="predicted"/>
<name>A0A6G7VHH9_9GAMM</name>
<dbReference type="KEGG" id="cjap:GWK36_12665"/>
<reference evidence="3" key="1">
    <citation type="submission" date="2020-01" db="EMBL/GenBank/DDBJ databases">
        <title>Caldichromatium gen. nov., sp. nov., a thermophilic purple sulfur bacterium member of the family Chromatiaceae isolated from Nakabusa hot spring, Japan.</title>
        <authorList>
            <person name="Saini M.K."/>
            <person name="Hanada S."/>
            <person name="Tank M."/>
        </authorList>
    </citation>
    <scope>NUCLEOTIDE SEQUENCE [LARGE SCALE GENOMIC DNA]</scope>
    <source>
        <strain evidence="3">No.7</strain>
    </source>
</reference>